<gene>
    <name evidence="4" type="primary">rfbD</name>
    <name evidence="4" type="ORF">ACFL27_02530</name>
</gene>
<dbReference type="EC" id="1.1.1.133" evidence="2"/>
<keyword evidence="2" id="KW-0521">NADP</keyword>
<reference evidence="4 5" key="1">
    <citation type="submission" date="2024-09" db="EMBL/GenBank/DDBJ databases">
        <title>Laminarin stimulates single cell rates of sulfate reduction while oxygen inhibits transcriptomic activity in coastal marine sediment.</title>
        <authorList>
            <person name="Lindsay M."/>
            <person name="Orcutt B."/>
            <person name="Emerson D."/>
            <person name="Stepanauskas R."/>
            <person name="D'Angelo T."/>
        </authorList>
    </citation>
    <scope>NUCLEOTIDE SEQUENCE [LARGE SCALE GENOMIC DNA]</scope>
    <source>
        <strain evidence="4">SAG AM-311-K15</strain>
    </source>
</reference>
<dbReference type="EMBL" id="JBHPBY010000019">
    <property type="protein sequence ID" value="MFC1849063.1"/>
    <property type="molecule type" value="Genomic_DNA"/>
</dbReference>
<comment type="similarity">
    <text evidence="1 2">Belongs to the dTDP-4-dehydrorhamnose reductase family.</text>
</comment>
<proteinExistence type="inferred from homology"/>
<accession>A0ABV6YS94</accession>
<sequence length="294" mass="33061">MSKHPMLILGASGQIGKAWVKLLGNAGIGLSHQQFDISKPNGVERELDKYDVSAVINAAAYTLVDKAEQEHHLAMDINCHAPEIIAKWCAKRDIPFVHYSTDYVFSGKGEIPWRENDECEPLNVYGYSKAEGDKRVANVRGKWLIFRSTWIYDYDSKNFLTTFLKLSNAQDEICIVNDQYGAPTYAPHVAAMSLKGLEYGQSLPEFPSGVYHLCHEGVTTWYDFARTILEKGRSKGMQLQVKTVKPISTQDYAAPAKRPGNSRMNTEKAKKVLRIELPKWQLALDECISVIMDG</sequence>
<organism evidence="4 5">
    <name type="scientific">candidate division CSSED10-310 bacterium</name>
    <dbReference type="NCBI Taxonomy" id="2855610"/>
    <lineage>
        <taxon>Bacteria</taxon>
        <taxon>Bacteria division CSSED10-310</taxon>
    </lineage>
</organism>
<dbReference type="PANTHER" id="PTHR10491">
    <property type="entry name" value="DTDP-4-DEHYDRORHAMNOSE REDUCTASE"/>
    <property type="match status" value="1"/>
</dbReference>
<dbReference type="SUPFAM" id="SSF51735">
    <property type="entry name" value="NAD(P)-binding Rossmann-fold domains"/>
    <property type="match status" value="1"/>
</dbReference>
<dbReference type="InterPro" id="IPR036291">
    <property type="entry name" value="NAD(P)-bd_dom_sf"/>
</dbReference>
<feature type="domain" description="RmlD-like substrate binding" evidence="3">
    <location>
        <begin position="6"/>
        <end position="289"/>
    </location>
</feature>
<dbReference type="Gene3D" id="3.90.25.10">
    <property type="entry name" value="UDP-galactose 4-epimerase, domain 1"/>
    <property type="match status" value="1"/>
</dbReference>
<dbReference type="NCBIfam" id="TIGR01214">
    <property type="entry name" value="rmlD"/>
    <property type="match status" value="1"/>
</dbReference>
<dbReference type="Gene3D" id="3.40.50.720">
    <property type="entry name" value="NAD(P)-binding Rossmann-like Domain"/>
    <property type="match status" value="1"/>
</dbReference>
<dbReference type="Proteomes" id="UP001594351">
    <property type="component" value="Unassembled WGS sequence"/>
</dbReference>
<evidence type="ECO:0000259" key="3">
    <source>
        <dbReference type="Pfam" id="PF04321"/>
    </source>
</evidence>
<comment type="caution">
    <text evidence="4">The sequence shown here is derived from an EMBL/GenBank/DDBJ whole genome shotgun (WGS) entry which is preliminary data.</text>
</comment>
<dbReference type="GO" id="GO:0008831">
    <property type="term" value="F:dTDP-4-dehydrorhamnose reductase activity"/>
    <property type="evidence" value="ECO:0007669"/>
    <property type="project" value="UniProtKB-EC"/>
</dbReference>
<keyword evidence="2 4" id="KW-0560">Oxidoreductase</keyword>
<name>A0ABV6YS94_UNCC1</name>
<dbReference type="Pfam" id="PF04321">
    <property type="entry name" value="RmlD_sub_bind"/>
    <property type="match status" value="1"/>
</dbReference>
<evidence type="ECO:0000256" key="1">
    <source>
        <dbReference type="ARBA" id="ARBA00010944"/>
    </source>
</evidence>
<dbReference type="InterPro" id="IPR029903">
    <property type="entry name" value="RmlD-like-bd"/>
</dbReference>
<comment type="pathway">
    <text evidence="2">Carbohydrate biosynthesis; dTDP-L-rhamnose biosynthesis.</text>
</comment>
<evidence type="ECO:0000313" key="4">
    <source>
        <dbReference type="EMBL" id="MFC1849063.1"/>
    </source>
</evidence>
<evidence type="ECO:0000256" key="2">
    <source>
        <dbReference type="RuleBase" id="RU364082"/>
    </source>
</evidence>
<protein>
    <recommendedName>
        <fullName evidence="2">dTDP-4-dehydrorhamnose reductase</fullName>
        <ecNumber evidence="2">1.1.1.133</ecNumber>
    </recommendedName>
</protein>
<dbReference type="CDD" id="cd05254">
    <property type="entry name" value="dTDP_HR_like_SDR_e"/>
    <property type="match status" value="1"/>
</dbReference>
<evidence type="ECO:0000313" key="5">
    <source>
        <dbReference type="Proteomes" id="UP001594351"/>
    </source>
</evidence>
<keyword evidence="5" id="KW-1185">Reference proteome</keyword>
<dbReference type="PANTHER" id="PTHR10491:SF4">
    <property type="entry name" value="METHIONINE ADENOSYLTRANSFERASE 2 SUBUNIT BETA"/>
    <property type="match status" value="1"/>
</dbReference>
<comment type="function">
    <text evidence="2">Catalyzes the reduction of dTDP-6-deoxy-L-lyxo-4-hexulose to yield dTDP-L-rhamnose.</text>
</comment>
<dbReference type="InterPro" id="IPR005913">
    <property type="entry name" value="dTDP_dehydrorham_reduct"/>
</dbReference>